<organism evidence="1 2">
    <name type="scientific">Polycladospora coralii</name>
    <dbReference type="NCBI Taxonomy" id="2771432"/>
    <lineage>
        <taxon>Bacteria</taxon>
        <taxon>Bacillati</taxon>
        <taxon>Bacillota</taxon>
        <taxon>Bacilli</taxon>
        <taxon>Bacillales</taxon>
        <taxon>Thermoactinomycetaceae</taxon>
        <taxon>Polycladospora</taxon>
    </lineage>
</organism>
<dbReference type="Proteomes" id="UP000661691">
    <property type="component" value="Unassembled WGS sequence"/>
</dbReference>
<sequence>MNQYSVAYNSGKYFVRVHAHNQEDAKRLGFSKLYDLYLERNSRFNNMDFEYSSSSFDGIVWKVKYRINDVEEMNIEIISNSENEARIETISGILHDDSIDYSALNNIQIISVHTESEENRETTMTYNEPQTFEVELMYNDSALKKTEVTLSPEVINSDTEIVDRYLKSLSREQTINDADIQPIRGIEFISSNVKSIAWDVTYLIGDVEKTVTNVIAAEEKLAQAKAIKQLAEQYYNQMDYNSMKLVSITRLTPKATT</sequence>
<evidence type="ECO:0000313" key="1">
    <source>
        <dbReference type="EMBL" id="MBD1373728.1"/>
    </source>
</evidence>
<gene>
    <name evidence="1" type="ORF">IC620_15385</name>
</gene>
<reference evidence="1" key="1">
    <citation type="submission" date="2020-09" db="EMBL/GenBank/DDBJ databases">
        <title>A novel bacterium of genus Hazenella, isolated from South China Sea.</title>
        <authorList>
            <person name="Huang H."/>
            <person name="Mo K."/>
            <person name="Hu Y."/>
        </authorList>
    </citation>
    <scope>NUCLEOTIDE SEQUENCE</scope>
    <source>
        <strain evidence="1">IB182357</strain>
    </source>
</reference>
<proteinExistence type="predicted"/>
<dbReference type="EMBL" id="JACXAH010000036">
    <property type="protein sequence ID" value="MBD1373728.1"/>
    <property type="molecule type" value="Genomic_DNA"/>
</dbReference>
<dbReference type="AlphaFoldDB" id="A0A926NI65"/>
<comment type="caution">
    <text evidence="1">The sequence shown here is derived from an EMBL/GenBank/DDBJ whole genome shotgun (WGS) entry which is preliminary data.</text>
</comment>
<dbReference type="RefSeq" id="WP_191142725.1">
    <property type="nucleotide sequence ID" value="NZ_JACXAH010000036.1"/>
</dbReference>
<name>A0A926NI65_9BACL</name>
<keyword evidence="2" id="KW-1185">Reference proteome</keyword>
<evidence type="ECO:0000313" key="2">
    <source>
        <dbReference type="Proteomes" id="UP000661691"/>
    </source>
</evidence>
<protein>
    <submittedName>
        <fullName evidence="1">Uncharacterized protein</fullName>
    </submittedName>
</protein>
<accession>A0A926NI65</accession>